<comment type="caution">
    <text evidence="1">The sequence shown here is derived from an EMBL/GenBank/DDBJ whole genome shotgun (WGS) entry which is preliminary data.</text>
</comment>
<evidence type="ECO:0000313" key="1">
    <source>
        <dbReference type="EMBL" id="KKM73383.1"/>
    </source>
</evidence>
<dbReference type="GO" id="GO:0003676">
    <property type="term" value="F:nucleic acid binding"/>
    <property type="evidence" value="ECO:0007669"/>
    <property type="project" value="InterPro"/>
</dbReference>
<name>A0A0F9JUL2_9ZZZZ</name>
<organism evidence="1">
    <name type="scientific">marine sediment metagenome</name>
    <dbReference type="NCBI Taxonomy" id="412755"/>
    <lineage>
        <taxon>unclassified sequences</taxon>
        <taxon>metagenomes</taxon>
        <taxon>ecological metagenomes</taxon>
    </lineage>
</organism>
<reference evidence="1" key="1">
    <citation type="journal article" date="2015" name="Nature">
        <title>Complex archaea that bridge the gap between prokaryotes and eukaryotes.</title>
        <authorList>
            <person name="Spang A."/>
            <person name="Saw J.H."/>
            <person name="Jorgensen S.L."/>
            <person name="Zaremba-Niedzwiedzka K."/>
            <person name="Martijn J."/>
            <person name="Lind A.E."/>
            <person name="van Eijk R."/>
            <person name="Schleper C."/>
            <person name="Guy L."/>
            <person name="Ettema T.J."/>
        </authorList>
    </citation>
    <scope>NUCLEOTIDE SEQUENCE</scope>
</reference>
<sequence length="108" mass="12213">MPSARVVVDAAQKEKDYQAQIVELATTLGWRVYHTYDSRRSAHGFPDLILIRGITLLALEVKSAGAKEPPPEQVGWIGAFKQVRRVYADFVYPKDLDDLKDTLTRALR</sequence>
<gene>
    <name evidence="1" type="ORF">LCGC14_1410970</name>
</gene>
<dbReference type="InterPro" id="IPR011856">
    <property type="entry name" value="tRNA_endonuc-like_dom_sf"/>
</dbReference>
<dbReference type="AlphaFoldDB" id="A0A0F9JUL2"/>
<accession>A0A0F9JUL2</accession>
<proteinExistence type="predicted"/>
<evidence type="ECO:0008006" key="2">
    <source>
        <dbReference type="Google" id="ProtNLM"/>
    </source>
</evidence>
<dbReference type="Gene3D" id="3.40.1350.10">
    <property type="match status" value="1"/>
</dbReference>
<protein>
    <recommendedName>
        <fullName evidence="2">VRR-NUC domain-containing protein</fullName>
    </recommendedName>
</protein>
<dbReference type="EMBL" id="LAZR01009310">
    <property type="protein sequence ID" value="KKM73383.1"/>
    <property type="molecule type" value="Genomic_DNA"/>
</dbReference>